<dbReference type="AlphaFoldDB" id="A0A7D4P456"/>
<dbReference type="InterPro" id="IPR003200">
    <property type="entry name" value="Nict_dMeBzImd_PRibTrfase"/>
</dbReference>
<proteinExistence type="inferred from homology"/>
<keyword evidence="5" id="KW-0169">Cobalamin biosynthesis</keyword>
<evidence type="ECO:0000313" key="11">
    <source>
        <dbReference type="Proteomes" id="UP000504724"/>
    </source>
</evidence>
<evidence type="ECO:0000256" key="5">
    <source>
        <dbReference type="ARBA" id="ARBA00022573"/>
    </source>
</evidence>
<dbReference type="Gene3D" id="3.40.50.10210">
    <property type="match status" value="2"/>
</dbReference>
<dbReference type="PANTHER" id="PTHR43463">
    <property type="entry name" value="NICOTINATE-NUCLEOTIDE--DIMETHYLBENZIMIDAZOLE PHOSPHORIBOSYLTRANSFERASE"/>
    <property type="match status" value="1"/>
</dbReference>
<dbReference type="InterPro" id="IPR023195">
    <property type="entry name" value="Nict_dMeBzImd_PRibTrfase_N"/>
</dbReference>
<dbReference type="UniPathway" id="UPA00061">
    <property type="reaction ID" value="UER00516"/>
</dbReference>
<keyword evidence="7 10" id="KW-0808">Transferase</keyword>
<name>A0A7D4P456_9GAMM</name>
<dbReference type="PANTHER" id="PTHR43463:SF1">
    <property type="entry name" value="NICOTINATE-NUCLEOTIDE--DIMETHYLBENZIMIDAZOLE PHOSPHORIBOSYLTRANSFERASE"/>
    <property type="match status" value="1"/>
</dbReference>
<keyword evidence="6 10" id="KW-0328">Glycosyltransferase</keyword>
<evidence type="ECO:0000256" key="1">
    <source>
        <dbReference type="ARBA" id="ARBA00005049"/>
    </source>
</evidence>
<dbReference type="GO" id="GO:0009236">
    <property type="term" value="P:cobalamin biosynthetic process"/>
    <property type="evidence" value="ECO:0007669"/>
    <property type="project" value="UniProtKB-KW"/>
</dbReference>
<evidence type="ECO:0000256" key="3">
    <source>
        <dbReference type="ARBA" id="ARBA00011991"/>
    </source>
</evidence>
<evidence type="ECO:0000256" key="7">
    <source>
        <dbReference type="ARBA" id="ARBA00022679"/>
    </source>
</evidence>
<comment type="pathway">
    <text evidence="1">Nucleoside biosynthesis; alpha-ribazole biosynthesis; alpha-ribazole from 5,6-dimethylbenzimidazole: step 1/2.</text>
</comment>
<evidence type="ECO:0000256" key="9">
    <source>
        <dbReference type="ARBA" id="ARBA00047340"/>
    </source>
</evidence>
<gene>
    <name evidence="10" type="ORF">HQN79_05230</name>
</gene>
<dbReference type="Pfam" id="PF02277">
    <property type="entry name" value="DBI_PRT"/>
    <property type="match status" value="2"/>
</dbReference>
<dbReference type="KEGG" id="txa:HQN79_05230"/>
<dbReference type="EC" id="2.4.2.21" evidence="3"/>
<comment type="catalytic activity">
    <reaction evidence="9">
        <text>5,6-dimethylbenzimidazole + nicotinate beta-D-ribonucleotide = alpha-ribazole 5'-phosphate + nicotinate + H(+)</text>
        <dbReference type="Rhea" id="RHEA:11196"/>
        <dbReference type="ChEBI" id="CHEBI:15378"/>
        <dbReference type="ChEBI" id="CHEBI:15890"/>
        <dbReference type="ChEBI" id="CHEBI:32544"/>
        <dbReference type="ChEBI" id="CHEBI:57502"/>
        <dbReference type="ChEBI" id="CHEBI:57918"/>
        <dbReference type="EC" id="2.4.2.21"/>
    </reaction>
</comment>
<comment type="similarity">
    <text evidence="2">Belongs to the CobT family.</text>
</comment>
<evidence type="ECO:0000256" key="8">
    <source>
        <dbReference type="ARBA" id="ARBA00030686"/>
    </source>
</evidence>
<protein>
    <recommendedName>
        <fullName evidence="4">Nicotinate-nucleotide--dimethylbenzimidazole phosphoribosyltransferase</fullName>
        <ecNumber evidence="3">2.4.2.21</ecNumber>
    </recommendedName>
    <alternativeName>
        <fullName evidence="8">N(1)-alpha-phosphoribosyltransferase</fullName>
    </alternativeName>
</protein>
<evidence type="ECO:0000256" key="2">
    <source>
        <dbReference type="ARBA" id="ARBA00007110"/>
    </source>
</evidence>
<dbReference type="EMBL" id="CP054020">
    <property type="protein sequence ID" value="QKI89016.1"/>
    <property type="molecule type" value="Genomic_DNA"/>
</dbReference>
<dbReference type="GO" id="GO:0008939">
    <property type="term" value="F:nicotinate-nucleotide-dimethylbenzimidazole phosphoribosyltransferase activity"/>
    <property type="evidence" value="ECO:0007669"/>
    <property type="project" value="UniProtKB-EC"/>
</dbReference>
<evidence type="ECO:0000256" key="6">
    <source>
        <dbReference type="ARBA" id="ARBA00022676"/>
    </source>
</evidence>
<keyword evidence="11" id="KW-1185">Reference proteome</keyword>
<reference evidence="10 11" key="1">
    <citation type="submission" date="2020-05" db="EMBL/GenBank/DDBJ databases">
        <title>Thiomicrorhabdus sediminis sp.nov. and Thiomicrorhabdus xiamenensis sp.nov., novel sulfur-oxidizing bacteria isolated from coastal sediment.</title>
        <authorList>
            <person name="Liu X."/>
        </authorList>
    </citation>
    <scope>NUCLEOTIDE SEQUENCE [LARGE SCALE GENOMIC DNA]</scope>
    <source>
        <strain evidence="10 11">G2</strain>
    </source>
</reference>
<sequence length="381" mass="40862">MQRFFCANQDLDESFIEAAFLHQRQLTKPEGSLGRLEEVAIRLASHQRCTQPEVVKPWISVFAADHGIVEDGVSAYPQAVTQEMVKNFSRGGAAISVLAEFSQAEFEIVDVGIKEDPAPLAHLLSARVAAGTQNFSKLPAMSEQQLFAALSVGADAAERARNAGADLFIAGEMGIGNTSSAAAMTAVLSGKAVSEVVGEGTGISFSQKKQKAQVIEQAINLHREHLTSPLRVLQYLGGFEIAAMTGAYIRCAQLGLSVVVDGVIASVAAWVGDFVSRNEQLLRCQSSEEMLDLGKYSMPETIFCTCGSCPRLVEWCFFAHLSAEPAHEVILEALGVEPMLQFEMRLGEASGAALVIPLLRQACALHNRMATFEQAGVSSAD</sequence>
<organism evidence="10 11">
    <name type="scientific">Thiomicrorhabdus xiamenensis</name>
    <dbReference type="NCBI Taxonomy" id="2739063"/>
    <lineage>
        <taxon>Bacteria</taxon>
        <taxon>Pseudomonadati</taxon>
        <taxon>Pseudomonadota</taxon>
        <taxon>Gammaproteobacteria</taxon>
        <taxon>Thiotrichales</taxon>
        <taxon>Piscirickettsiaceae</taxon>
        <taxon>Thiomicrorhabdus</taxon>
    </lineage>
</organism>
<accession>A0A7D4P456</accession>
<dbReference type="SUPFAM" id="SSF52733">
    <property type="entry name" value="Nicotinate mononucleotide:5,6-dimethylbenzimidazole phosphoribosyltransferase (CobT)"/>
    <property type="match status" value="1"/>
</dbReference>
<dbReference type="CDD" id="cd02439">
    <property type="entry name" value="DMB-PRT_CobT"/>
    <property type="match status" value="1"/>
</dbReference>
<dbReference type="Gene3D" id="1.10.1610.10">
    <property type="match status" value="1"/>
</dbReference>
<evidence type="ECO:0000256" key="4">
    <source>
        <dbReference type="ARBA" id="ARBA00015486"/>
    </source>
</evidence>
<evidence type="ECO:0000313" key="10">
    <source>
        <dbReference type="EMBL" id="QKI89016.1"/>
    </source>
</evidence>
<dbReference type="InterPro" id="IPR036087">
    <property type="entry name" value="Nict_dMeBzImd_PRibTrfase_sf"/>
</dbReference>
<dbReference type="Proteomes" id="UP000504724">
    <property type="component" value="Chromosome"/>
</dbReference>
<dbReference type="RefSeq" id="WP_173284750.1">
    <property type="nucleotide sequence ID" value="NZ_CP054020.1"/>
</dbReference>
<dbReference type="NCBIfam" id="NF000996">
    <property type="entry name" value="PRK00105.1"/>
    <property type="match status" value="1"/>
</dbReference>